<feature type="domain" description="Cyclic nucleotide-binding" evidence="1">
    <location>
        <begin position="211"/>
        <end position="258"/>
    </location>
</feature>
<dbReference type="PANTHER" id="PTHR23011:SF28">
    <property type="entry name" value="CYCLIC NUCLEOTIDE-BINDING DOMAIN CONTAINING PROTEIN"/>
    <property type="match status" value="1"/>
</dbReference>
<dbReference type="EMBL" id="UYRU01044710">
    <property type="protein sequence ID" value="VDK87487.1"/>
    <property type="molecule type" value="Genomic_DNA"/>
</dbReference>
<evidence type="ECO:0000259" key="1">
    <source>
        <dbReference type="PROSITE" id="PS50042"/>
    </source>
</evidence>
<dbReference type="InterPro" id="IPR018490">
    <property type="entry name" value="cNMP-bd_dom_sf"/>
</dbReference>
<protein>
    <recommendedName>
        <fullName evidence="1">Cyclic nucleotide-binding domain-containing protein</fullName>
    </recommendedName>
</protein>
<reference evidence="2 3" key="1">
    <citation type="submission" date="2018-11" db="EMBL/GenBank/DDBJ databases">
        <authorList>
            <consortium name="Pathogen Informatics"/>
        </authorList>
    </citation>
    <scope>NUCLEOTIDE SEQUENCE [LARGE SCALE GENOMIC DNA]</scope>
</reference>
<gene>
    <name evidence="2" type="ORF">DILT_LOCUS4029</name>
</gene>
<feature type="domain" description="Cyclic nucleotide-binding" evidence="1">
    <location>
        <begin position="134"/>
        <end position="208"/>
    </location>
</feature>
<accession>A0A3P6TQC3</accession>
<evidence type="ECO:0000313" key="2">
    <source>
        <dbReference type="EMBL" id="VDK87487.1"/>
    </source>
</evidence>
<dbReference type="PROSITE" id="PS50042">
    <property type="entry name" value="CNMP_BINDING_3"/>
    <property type="match status" value="2"/>
</dbReference>
<dbReference type="Proteomes" id="UP000281553">
    <property type="component" value="Unassembled WGS sequence"/>
</dbReference>
<evidence type="ECO:0000313" key="3">
    <source>
        <dbReference type="Proteomes" id="UP000281553"/>
    </source>
</evidence>
<proteinExistence type="predicted"/>
<keyword evidence="3" id="KW-1185">Reference proteome</keyword>
<organism evidence="2 3">
    <name type="scientific">Dibothriocephalus latus</name>
    <name type="common">Fish tapeworm</name>
    <name type="synonym">Diphyllobothrium latum</name>
    <dbReference type="NCBI Taxonomy" id="60516"/>
    <lineage>
        <taxon>Eukaryota</taxon>
        <taxon>Metazoa</taxon>
        <taxon>Spiralia</taxon>
        <taxon>Lophotrochozoa</taxon>
        <taxon>Platyhelminthes</taxon>
        <taxon>Cestoda</taxon>
        <taxon>Eucestoda</taxon>
        <taxon>Diphyllobothriidea</taxon>
        <taxon>Diphyllobothriidae</taxon>
        <taxon>Dibothriocephalus</taxon>
    </lineage>
</organism>
<dbReference type="SUPFAM" id="SSF51206">
    <property type="entry name" value="cAMP-binding domain-like"/>
    <property type="match status" value="2"/>
</dbReference>
<name>A0A3P6TQC3_DIBLA</name>
<dbReference type="AlphaFoldDB" id="A0A3P6TQC3"/>
<dbReference type="PANTHER" id="PTHR23011">
    <property type="entry name" value="CYCLIC NUCLEOTIDE-BINDING DOMAIN CONTAINING PROTEIN"/>
    <property type="match status" value="1"/>
</dbReference>
<dbReference type="Gene3D" id="2.60.120.10">
    <property type="entry name" value="Jelly Rolls"/>
    <property type="match status" value="2"/>
</dbReference>
<sequence>MPREEVEHLAHPDVSPCILQQAYASFHRMHFGPAVKQKRDPDDSSVSVDQNLRDLIKYCELAVAYPDEVIVKQHDNVDGILILISGAVSMFTSSEHRRKNGSGGAHCLHFWKESGDPNSVKLSKSFDSNDNATRVHLDRSKLGRFVGTIDPGQSLGEYDLLQAETSRQSSFIADEACRLMVVDGELYDYCLRPFRGLQFSARQKFAQSCPLFASWPKRFIEMAVMSLKPQSAVFGMNIVEQGEAVNGLIFLVSGEVKIQMNLSLHVAQYRQLDLESFKRSKEDEESRGAKEW</sequence>
<dbReference type="InterPro" id="IPR000595">
    <property type="entry name" value="cNMP-bd_dom"/>
</dbReference>
<dbReference type="OrthoDB" id="2021138at2759"/>
<dbReference type="InterPro" id="IPR014710">
    <property type="entry name" value="RmlC-like_jellyroll"/>
</dbReference>